<dbReference type="PANTHER" id="PTHR45757">
    <property type="entry name" value="PROTEIN CBG23364-RELATED"/>
    <property type="match status" value="1"/>
</dbReference>
<dbReference type="Proteomes" id="UP000276991">
    <property type="component" value="Unassembled WGS sequence"/>
</dbReference>
<accession>A0A498SWQ7</accession>
<feature type="non-terminal residue" evidence="3">
    <location>
        <position position="1"/>
    </location>
</feature>
<dbReference type="AlphaFoldDB" id="A0A498SWQ7"/>
<name>A0A498SWQ7_ACAVI</name>
<keyword evidence="1" id="KW-0472">Membrane</keyword>
<feature type="chain" id="PRO_5019852035" description="MFS transporter" evidence="2">
    <location>
        <begin position="17"/>
        <end position="138"/>
    </location>
</feature>
<sequence length="138" mass="15050">FMIVCFVFLALIPADAANLGQIAYTASMAFSGLNSVGIIKSGQLVARQHTHFVLSILSIINCLIILIIPLFVSLIAPNGTAEQWSIIFYVIVGLMIVCNSFFFVVGKASPAPWTKVNNHHQVYIINQPETINAIMKDG</sequence>
<feature type="transmembrane region" description="Helical" evidence="1">
    <location>
        <begin position="26"/>
        <end position="45"/>
    </location>
</feature>
<evidence type="ECO:0000313" key="4">
    <source>
        <dbReference type="Proteomes" id="UP000276991"/>
    </source>
</evidence>
<feature type="signal peptide" evidence="2">
    <location>
        <begin position="1"/>
        <end position="16"/>
    </location>
</feature>
<keyword evidence="4" id="KW-1185">Reference proteome</keyword>
<dbReference type="STRING" id="6277.A0A498SWQ7"/>
<keyword evidence="2" id="KW-0732">Signal</keyword>
<gene>
    <name evidence="3" type="ORF">NAV_LOCUS9366</name>
</gene>
<feature type="transmembrane region" description="Helical" evidence="1">
    <location>
        <begin position="86"/>
        <end position="105"/>
    </location>
</feature>
<dbReference type="EMBL" id="UPTC01003712">
    <property type="protein sequence ID" value="VBB34575.1"/>
    <property type="molecule type" value="Genomic_DNA"/>
</dbReference>
<evidence type="ECO:0008006" key="5">
    <source>
        <dbReference type="Google" id="ProtNLM"/>
    </source>
</evidence>
<feature type="transmembrane region" description="Helical" evidence="1">
    <location>
        <begin position="52"/>
        <end position="74"/>
    </location>
</feature>
<keyword evidence="1" id="KW-1133">Transmembrane helix</keyword>
<dbReference type="OrthoDB" id="5856042at2759"/>
<evidence type="ECO:0000256" key="2">
    <source>
        <dbReference type="SAM" id="SignalP"/>
    </source>
</evidence>
<dbReference type="GO" id="GO:0016020">
    <property type="term" value="C:membrane"/>
    <property type="evidence" value="ECO:0007669"/>
    <property type="project" value="TreeGrafter"/>
</dbReference>
<dbReference type="PANTHER" id="PTHR45757:SF11">
    <property type="entry name" value="MAJOR FACILITATOR SUPERFAMILY (MFS) PROFILE DOMAIN-CONTAINING PROTEIN"/>
    <property type="match status" value="1"/>
</dbReference>
<evidence type="ECO:0000313" key="3">
    <source>
        <dbReference type="EMBL" id="VBB34575.1"/>
    </source>
</evidence>
<evidence type="ECO:0000256" key="1">
    <source>
        <dbReference type="SAM" id="Phobius"/>
    </source>
</evidence>
<proteinExistence type="predicted"/>
<reference evidence="3 4" key="1">
    <citation type="submission" date="2018-08" db="EMBL/GenBank/DDBJ databases">
        <authorList>
            <person name="Laetsch R D."/>
            <person name="Stevens L."/>
            <person name="Kumar S."/>
            <person name="Blaxter L. M."/>
        </authorList>
    </citation>
    <scope>NUCLEOTIDE SEQUENCE [LARGE SCALE GENOMIC DNA]</scope>
</reference>
<organism evidence="3 4">
    <name type="scientific">Acanthocheilonema viteae</name>
    <name type="common">Filarial nematode worm</name>
    <name type="synonym">Dipetalonema viteae</name>
    <dbReference type="NCBI Taxonomy" id="6277"/>
    <lineage>
        <taxon>Eukaryota</taxon>
        <taxon>Metazoa</taxon>
        <taxon>Ecdysozoa</taxon>
        <taxon>Nematoda</taxon>
        <taxon>Chromadorea</taxon>
        <taxon>Rhabditida</taxon>
        <taxon>Spirurina</taxon>
        <taxon>Spiruromorpha</taxon>
        <taxon>Filarioidea</taxon>
        <taxon>Onchocercidae</taxon>
        <taxon>Acanthocheilonema</taxon>
    </lineage>
</organism>
<keyword evidence="1" id="KW-0812">Transmembrane</keyword>
<protein>
    <recommendedName>
        <fullName evidence="5">MFS transporter</fullName>
    </recommendedName>
</protein>